<dbReference type="PROSITE" id="PS51094">
    <property type="entry name" value="PTS_EIIA_TYPE_2"/>
    <property type="match status" value="1"/>
</dbReference>
<proteinExistence type="predicted"/>
<comment type="caution">
    <text evidence="2">The sequence shown here is derived from an EMBL/GenBank/DDBJ whole genome shotgun (WGS) entry which is preliminary data.</text>
</comment>
<dbReference type="InterPro" id="IPR051541">
    <property type="entry name" value="PTS_SugarTrans_NitroReg"/>
</dbReference>
<dbReference type="PROSITE" id="PS00372">
    <property type="entry name" value="PTS_EIIA_TYPE_2_HIS"/>
    <property type="match status" value="1"/>
</dbReference>
<dbReference type="InterPro" id="IPR016152">
    <property type="entry name" value="PTrfase/Anion_transptr"/>
</dbReference>
<accession>A0ABV6Z2W8</accession>
<dbReference type="CDD" id="cd00211">
    <property type="entry name" value="PTS_IIA_fru"/>
    <property type="match status" value="1"/>
</dbReference>
<evidence type="ECO:0000313" key="3">
    <source>
        <dbReference type="Proteomes" id="UP001594351"/>
    </source>
</evidence>
<feature type="domain" description="PTS EIIA type-2" evidence="1">
    <location>
        <begin position="5"/>
        <end position="149"/>
    </location>
</feature>
<reference evidence="2 3" key="1">
    <citation type="submission" date="2024-09" db="EMBL/GenBank/DDBJ databases">
        <title>Laminarin stimulates single cell rates of sulfate reduction while oxygen inhibits transcriptomic activity in coastal marine sediment.</title>
        <authorList>
            <person name="Lindsay M."/>
            <person name="Orcutt B."/>
            <person name="Emerson D."/>
            <person name="Stepanauskas R."/>
            <person name="D'Angelo T."/>
        </authorList>
    </citation>
    <scope>NUCLEOTIDE SEQUENCE [LARGE SCALE GENOMIC DNA]</scope>
    <source>
        <strain evidence="2">SAG AM-311-K15</strain>
    </source>
</reference>
<protein>
    <submittedName>
        <fullName evidence="2">PTS sugar transporter subunit IIA</fullName>
    </submittedName>
</protein>
<dbReference type="Gene3D" id="3.40.930.10">
    <property type="entry name" value="Mannitol-specific EII, Chain A"/>
    <property type="match status" value="1"/>
</dbReference>
<evidence type="ECO:0000313" key="2">
    <source>
        <dbReference type="EMBL" id="MFC1852784.1"/>
    </source>
</evidence>
<dbReference type="Pfam" id="PF00359">
    <property type="entry name" value="PTS_EIIA_2"/>
    <property type="match status" value="1"/>
</dbReference>
<dbReference type="Proteomes" id="UP001594351">
    <property type="component" value="Unassembled WGS sequence"/>
</dbReference>
<evidence type="ECO:0000259" key="1">
    <source>
        <dbReference type="PROSITE" id="PS51094"/>
    </source>
</evidence>
<name>A0ABV6Z2W8_UNCC1</name>
<keyword evidence="2" id="KW-0762">Sugar transport</keyword>
<sequence length="153" mass="16683">MKLLDFLSYECVLAELAAHNKEDVLTELANVVTQAHHSINKIELVSILKEREKVGSTGIGNGVAIPHGKYQGISSLVAAFGRSPSGIDFNALDGHKVHFFCLLVAPQDSVGDHLKALACISRLFKKEDFRDKLSRAPSKDEIWSILSAVDKAT</sequence>
<dbReference type="SUPFAM" id="SSF55804">
    <property type="entry name" value="Phoshotransferase/anion transport protein"/>
    <property type="match status" value="1"/>
</dbReference>
<dbReference type="PANTHER" id="PTHR47738">
    <property type="entry name" value="PTS SYSTEM FRUCTOSE-LIKE EIIA COMPONENT-RELATED"/>
    <property type="match status" value="1"/>
</dbReference>
<organism evidence="2 3">
    <name type="scientific">candidate division CSSED10-310 bacterium</name>
    <dbReference type="NCBI Taxonomy" id="2855610"/>
    <lineage>
        <taxon>Bacteria</taxon>
        <taxon>Bacteria division CSSED10-310</taxon>
    </lineage>
</organism>
<dbReference type="PANTHER" id="PTHR47738:SF2">
    <property type="entry name" value="PTS SYSTEM FRUCTOSE-LIKE EIIA COMPONENT"/>
    <property type="match status" value="1"/>
</dbReference>
<gene>
    <name evidence="2" type="ORF">ACFL27_21515</name>
</gene>
<keyword evidence="2" id="KW-0813">Transport</keyword>
<keyword evidence="3" id="KW-1185">Reference proteome</keyword>
<dbReference type="InterPro" id="IPR002178">
    <property type="entry name" value="PTS_EIIA_type-2_dom"/>
</dbReference>
<dbReference type="EMBL" id="JBHPBY010000366">
    <property type="protein sequence ID" value="MFC1852784.1"/>
    <property type="molecule type" value="Genomic_DNA"/>
</dbReference>